<comment type="caution">
    <text evidence="1">The sequence shown here is derived from an EMBL/GenBank/DDBJ whole genome shotgun (WGS) entry which is preliminary data.</text>
</comment>
<reference evidence="1 2" key="2">
    <citation type="journal article" date="2022" name="Mol. Ecol. Resour.">
        <title>The genomes of chicory, endive, great burdock and yacon provide insights into Asteraceae paleo-polyploidization history and plant inulin production.</title>
        <authorList>
            <person name="Fan W."/>
            <person name="Wang S."/>
            <person name="Wang H."/>
            <person name="Wang A."/>
            <person name="Jiang F."/>
            <person name="Liu H."/>
            <person name="Zhao H."/>
            <person name="Xu D."/>
            <person name="Zhang Y."/>
        </authorList>
    </citation>
    <scope>NUCLEOTIDE SEQUENCE [LARGE SCALE GENOMIC DNA]</scope>
    <source>
        <strain evidence="2">cv. Punajuju</strain>
        <tissue evidence="1">Leaves</tissue>
    </source>
</reference>
<keyword evidence="2" id="KW-1185">Reference proteome</keyword>
<evidence type="ECO:0000313" key="1">
    <source>
        <dbReference type="EMBL" id="KAI3767744.1"/>
    </source>
</evidence>
<accession>A0ACB9F8Z4</accession>
<organism evidence="1 2">
    <name type="scientific">Cichorium intybus</name>
    <name type="common">Chicory</name>
    <dbReference type="NCBI Taxonomy" id="13427"/>
    <lineage>
        <taxon>Eukaryota</taxon>
        <taxon>Viridiplantae</taxon>
        <taxon>Streptophyta</taxon>
        <taxon>Embryophyta</taxon>
        <taxon>Tracheophyta</taxon>
        <taxon>Spermatophyta</taxon>
        <taxon>Magnoliopsida</taxon>
        <taxon>eudicotyledons</taxon>
        <taxon>Gunneridae</taxon>
        <taxon>Pentapetalae</taxon>
        <taxon>asterids</taxon>
        <taxon>campanulids</taxon>
        <taxon>Asterales</taxon>
        <taxon>Asteraceae</taxon>
        <taxon>Cichorioideae</taxon>
        <taxon>Cichorieae</taxon>
        <taxon>Cichoriinae</taxon>
        <taxon>Cichorium</taxon>
    </lineage>
</organism>
<dbReference type="EMBL" id="CM042011">
    <property type="protein sequence ID" value="KAI3767744.1"/>
    <property type="molecule type" value="Genomic_DNA"/>
</dbReference>
<reference evidence="2" key="1">
    <citation type="journal article" date="2022" name="Mol. Ecol. Resour.">
        <title>The genomes of chicory, endive, great burdock and yacon provide insights into Asteraceae palaeo-polyploidization history and plant inulin production.</title>
        <authorList>
            <person name="Fan W."/>
            <person name="Wang S."/>
            <person name="Wang H."/>
            <person name="Wang A."/>
            <person name="Jiang F."/>
            <person name="Liu H."/>
            <person name="Zhao H."/>
            <person name="Xu D."/>
            <person name="Zhang Y."/>
        </authorList>
    </citation>
    <scope>NUCLEOTIDE SEQUENCE [LARGE SCALE GENOMIC DNA]</scope>
    <source>
        <strain evidence="2">cv. Punajuju</strain>
    </source>
</reference>
<protein>
    <submittedName>
        <fullName evidence="1">Uncharacterized protein</fullName>
    </submittedName>
</protein>
<proteinExistence type="predicted"/>
<dbReference type="Proteomes" id="UP001055811">
    <property type="component" value="Linkage Group LG03"/>
</dbReference>
<gene>
    <name evidence="1" type="ORF">L2E82_18121</name>
</gene>
<sequence>MAEVSNFVYEFQIFLTIYVCAMQMARRHCPLQSLCFLEDHRPKKKWEKLQWSTEQQKCLLETCIKEVNKFGRKG</sequence>
<name>A0ACB9F8Z4_CICIN</name>
<evidence type="ECO:0000313" key="2">
    <source>
        <dbReference type="Proteomes" id="UP001055811"/>
    </source>
</evidence>